<evidence type="ECO:0000313" key="1">
    <source>
        <dbReference type="EMBL" id="CUS13623.1"/>
    </source>
</evidence>
<gene>
    <name evidence="1" type="ORF">GSTUAT00002332001</name>
</gene>
<organism evidence="1 2">
    <name type="scientific">Tuber aestivum</name>
    <name type="common">summer truffle</name>
    <dbReference type="NCBI Taxonomy" id="59557"/>
    <lineage>
        <taxon>Eukaryota</taxon>
        <taxon>Fungi</taxon>
        <taxon>Dikarya</taxon>
        <taxon>Ascomycota</taxon>
        <taxon>Pezizomycotina</taxon>
        <taxon>Pezizomycetes</taxon>
        <taxon>Pezizales</taxon>
        <taxon>Tuberaceae</taxon>
        <taxon>Tuber</taxon>
    </lineage>
</organism>
<evidence type="ECO:0000313" key="2">
    <source>
        <dbReference type="Proteomes" id="UP001412239"/>
    </source>
</evidence>
<dbReference type="AlphaFoldDB" id="A0A292Q4G0"/>
<reference evidence="1" key="1">
    <citation type="submission" date="2015-10" db="EMBL/GenBank/DDBJ databases">
        <authorList>
            <person name="Regsiter A."/>
            <person name="william w."/>
        </authorList>
    </citation>
    <scope>NUCLEOTIDE SEQUENCE</scope>
    <source>
        <strain evidence="1">Montdore</strain>
    </source>
</reference>
<name>A0A292Q4G0_9PEZI</name>
<proteinExistence type="predicted"/>
<keyword evidence="2" id="KW-1185">Reference proteome</keyword>
<dbReference type="Proteomes" id="UP001412239">
    <property type="component" value="Unassembled WGS sequence"/>
</dbReference>
<sequence length="146" mass="16087">MCEYAFQEARKLNGRKILREVTVDGKVTMTIAMLLLIHWWGNQGAATALWRHRRELWYGAPTTSTGRVPTKIVSKPLAFPSTPSIADVKGPKARDGDGAWGGDIIAARELRTKVVNHAGPPAEVFPRLRSTSKFVSELRVSAAADY</sequence>
<protein>
    <submittedName>
        <fullName evidence="1">Uncharacterized protein</fullName>
    </submittedName>
</protein>
<accession>A0A292Q4G0</accession>
<dbReference type="EMBL" id="LN890970">
    <property type="protein sequence ID" value="CUS13623.1"/>
    <property type="molecule type" value="Genomic_DNA"/>
</dbReference>